<dbReference type="EMBL" id="CP108473">
    <property type="protein sequence ID" value="WUS25087.1"/>
    <property type="molecule type" value="Genomic_DNA"/>
</dbReference>
<dbReference type="Gene3D" id="3.40.50.150">
    <property type="entry name" value="Vaccinia Virus protein VP39"/>
    <property type="match status" value="1"/>
</dbReference>
<evidence type="ECO:0000313" key="2">
    <source>
        <dbReference type="EMBL" id="GFE10234.1"/>
    </source>
</evidence>
<organism evidence="2 4">
    <name type="scientific">Streptomyces caniferus</name>
    <dbReference type="NCBI Taxonomy" id="285557"/>
    <lineage>
        <taxon>Bacteria</taxon>
        <taxon>Bacillati</taxon>
        <taxon>Actinomycetota</taxon>
        <taxon>Actinomycetes</taxon>
        <taxon>Kitasatosporales</taxon>
        <taxon>Streptomycetaceae</taxon>
        <taxon>Streptomyces</taxon>
    </lineage>
</organism>
<dbReference type="GO" id="GO:0032259">
    <property type="term" value="P:methylation"/>
    <property type="evidence" value="ECO:0007669"/>
    <property type="project" value="UniProtKB-KW"/>
</dbReference>
<reference evidence="2 4" key="1">
    <citation type="submission" date="2019-12" db="EMBL/GenBank/DDBJ databases">
        <title>Whole genome shotgun sequence of Streptomyces caniferus NBRC 15389.</title>
        <authorList>
            <person name="Ichikawa N."/>
            <person name="Kimura A."/>
            <person name="Kitahashi Y."/>
            <person name="Komaki H."/>
            <person name="Tamura T."/>
        </authorList>
    </citation>
    <scope>NUCLEOTIDE SEQUENCE [LARGE SCALE GENOMIC DNA]</scope>
    <source>
        <strain evidence="2 4">NBRC 15389</strain>
    </source>
</reference>
<dbReference type="AlphaFoldDB" id="A0A640SH91"/>
<dbReference type="SUPFAM" id="SSF53335">
    <property type="entry name" value="S-adenosyl-L-methionine-dependent methyltransferases"/>
    <property type="match status" value="1"/>
</dbReference>
<dbReference type="PANTHER" id="PTHR42912:SF80">
    <property type="entry name" value="METHYLTRANSFERASE DOMAIN-CONTAINING PROTEIN"/>
    <property type="match status" value="1"/>
</dbReference>
<keyword evidence="2" id="KW-0808">Transferase</keyword>
<dbReference type="EMBL" id="BLIN01000005">
    <property type="protein sequence ID" value="GFE10234.1"/>
    <property type="molecule type" value="Genomic_DNA"/>
</dbReference>
<keyword evidence="5" id="KW-1185">Reference proteome</keyword>
<proteinExistence type="predicted"/>
<evidence type="ECO:0000313" key="4">
    <source>
        <dbReference type="Proteomes" id="UP000435837"/>
    </source>
</evidence>
<dbReference type="GeneID" id="96635983"/>
<dbReference type="InterPro" id="IPR050508">
    <property type="entry name" value="Methyltransf_Superfamily"/>
</dbReference>
<keyword evidence="2" id="KW-0489">Methyltransferase</keyword>
<dbReference type="InterPro" id="IPR041698">
    <property type="entry name" value="Methyltransf_25"/>
</dbReference>
<dbReference type="GO" id="GO:0008168">
    <property type="term" value="F:methyltransferase activity"/>
    <property type="evidence" value="ECO:0007669"/>
    <property type="project" value="UniProtKB-KW"/>
</dbReference>
<dbReference type="RefSeq" id="WP_159481130.1">
    <property type="nucleotide sequence ID" value="NZ_BAAATH010000038.1"/>
</dbReference>
<gene>
    <name evidence="3" type="ORF">OG727_23955</name>
    <name evidence="2" type="ORF">Scani_65020</name>
</gene>
<protein>
    <submittedName>
        <fullName evidence="2 3">Methyltransferase</fullName>
    </submittedName>
</protein>
<dbReference type="InterPro" id="IPR029063">
    <property type="entry name" value="SAM-dependent_MTases_sf"/>
</dbReference>
<sequence>MTEPDFLRTTRAFYDAVAEDYDDHFRDVLETRPMDRAMLAGFAELVRAAGAGPVVDVGCGPGRVTAHLAALGLSVSGVDLSPRMVALARRAHPGVRFEEGAMTSLDLPDGALGGVVAWYSIIHTPQERLPEVFAEFHRVLAPGGHLLLAFQTGDEPLHIDRPFGHPVSLDFRRRQPDRIADLVGRAGLSVRARLLREPEAELGDTAPQACLMIRKPAAAGA</sequence>
<evidence type="ECO:0000313" key="5">
    <source>
        <dbReference type="Proteomes" id="UP001432292"/>
    </source>
</evidence>
<dbReference type="Pfam" id="PF13649">
    <property type="entry name" value="Methyltransf_25"/>
    <property type="match status" value="1"/>
</dbReference>
<dbReference type="Proteomes" id="UP000435837">
    <property type="component" value="Unassembled WGS sequence"/>
</dbReference>
<dbReference type="CDD" id="cd02440">
    <property type="entry name" value="AdoMet_MTases"/>
    <property type="match status" value="1"/>
</dbReference>
<dbReference type="Proteomes" id="UP001432292">
    <property type="component" value="Chromosome"/>
</dbReference>
<feature type="domain" description="Methyltransferase" evidence="1">
    <location>
        <begin position="54"/>
        <end position="144"/>
    </location>
</feature>
<evidence type="ECO:0000313" key="3">
    <source>
        <dbReference type="EMBL" id="WUS25087.1"/>
    </source>
</evidence>
<accession>A0A640SH91</accession>
<reference evidence="3" key="2">
    <citation type="submission" date="2022-10" db="EMBL/GenBank/DDBJ databases">
        <title>The complete genomes of actinobacterial strains from the NBC collection.</title>
        <authorList>
            <person name="Joergensen T.S."/>
            <person name="Alvarez Arevalo M."/>
            <person name="Sterndorff E.B."/>
            <person name="Faurdal D."/>
            <person name="Vuksanovic O."/>
            <person name="Mourched A.-S."/>
            <person name="Charusanti P."/>
            <person name="Shaw S."/>
            <person name="Blin K."/>
            <person name="Weber T."/>
        </authorList>
    </citation>
    <scope>NUCLEOTIDE SEQUENCE</scope>
    <source>
        <strain evidence="3">NBC_01256</strain>
    </source>
</reference>
<dbReference type="OrthoDB" id="9805171at2"/>
<dbReference type="PANTHER" id="PTHR42912">
    <property type="entry name" value="METHYLTRANSFERASE"/>
    <property type="match status" value="1"/>
</dbReference>
<evidence type="ECO:0000259" key="1">
    <source>
        <dbReference type="Pfam" id="PF13649"/>
    </source>
</evidence>
<name>A0A640SH91_9ACTN</name>